<dbReference type="KEGG" id="rpc:RPC_4021"/>
<evidence type="ECO:0000313" key="2">
    <source>
        <dbReference type="EMBL" id="ABD89547.1"/>
    </source>
</evidence>
<dbReference type="eggNOG" id="ENOG5031F0V">
    <property type="taxonomic scope" value="Bacteria"/>
</dbReference>
<name>Q20Z89_RHOPB</name>
<reference evidence="2" key="1">
    <citation type="submission" date="2006-03" db="EMBL/GenBank/DDBJ databases">
        <title>Complete sequence of Rhodopseudomonas palustris BisB18.</title>
        <authorList>
            <consortium name="US DOE Joint Genome Institute"/>
            <person name="Copeland A."/>
            <person name="Lucas S."/>
            <person name="Lapidus A."/>
            <person name="Barry K."/>
            <person name="Detter J.C."/>
            <person name="Glavina del Rio T."/>
            <person name="Hammon N."/>
            <person name="Israni S."/>
            <person name="Dalin E."/>
            <person name="Tice H."/>
            <person name="Pitluck S."/>
            <person name="Chain P."/>
            <person name="Malfatti S."/>
            <person name="Shin M."/>
            <person name="Vergez L."/>
            <person name="Schmutz J."/>
            <person name="Larimer F."/>
            <person name="Land M."/>
            <person name="Hauser L."/>
            <person name="Pelletier D.A."/>
            <person name="Kyrpides N."/>
            <person name="Anderson I."/>
            <person name="Oda Y."/>
            <person name="Harwood C.S."/>
            <person name="Richardson P."/>
        </authorList>
    </citation>
    <scope>NUCLEOTIDE SEQUENCE [LARGE SCALE GENOMIC DNA]</scope>
    <source>
        <strain evidence="2">BisB18</strain>
    </source>
</reference>
<proteinExistence type="predicted"/>
<evidence type="ECO:0000256" key="1">
    <source>
        <dbReference type="SAM" id="MobiDB-lite"/>
    </source>
</evidence>
<accession>Q20Z89</accession>
<feature type="compositionally biased region" description="Basic and acidic residues" evidence="1">
    <location>
        <begin position="144"/>
        <end position="161"/>
    </location>
</feature>
<protein>
    <submittedName>
        <fullName evidence="2">Cell wall surface anchor family protein</fullName>
    </submittedName>
</protein>
<feature type="compositionally biased region" description="Low complexity" evidence="1">
    <location>
        <begin position="25"/>
        <end position="60"/>
    </location>
</feature>
<feature type="region of interest" description="Disordered" evidence="1">
    <location>
        <begin position="25"/>
        <end position="161"/>
    </location>
</feature>
<dbReference type="RefSeq" id="WP_011474428.1">
    <property type="nucleotide sequence ID" value="NC_007925.1"/>
</dbReference>
<sequence>MSVSGITSGTNVAEAYGALNAVNTASSTASATTDETGADAAPAIEAVSTTTSTSTSTSGSGSAGQLSSDMMGLLLDQQASSTAENAEMSPVIDATTEASPGATDSGSASGSGSVPSGGGSKSSNTVYDSADTNEDGKVSAAERAAYDDKQTVDDKPPVSVA</sequence>
<feature type="compositionally biased region" description="Low complexity" evidence="1">
    <location>
        <begin position="98"/>
        <end position="114"/>
    </location>
</feature>
<dbReference type="EMBL" id="CP000301">
    <property type="protein sequence ID" value="ABD89547.1"/>
    <property type="molecule type" value="Genomic_DNA"/>
</dbReference>
<organism evidence="2">
    <name type="scientific">Rhodopseudomonas palustris (strain BisB18)</name>
    <dbReference type="NCBI Taxonomy" id="316056"/>
    <lineage>
        <taxon>Bacteria</taxon>
        <taxon>Pseudomonadati</taxon>
        <taxon>Pseudomonadota</taxon>
        <taxon>Alphaproteobacteria</taxon>
        <taxon>Hyphomicrobiales</taxon>
        <taxon>Nitrobacteraceae</taxon>
        <taxon>Rhodopseudomonas</taxon>
    </lineage>
</organism>
<gene>
    <name evidence="2" type="ordered locus">RPC_4021</name>
</gene>
<dbReference type="AlphaFoldDB" id="Q20Z89"/>
<dbReference type="HOGENOM" id="CLU_1642397_0_0_5"/>